<organism evidence="9 10">
    <name type="scientific">Cafeteria roenbergensis</name>
    <name type="common">Marine flagellate</name>
    <dbReference type="NCBI Taxonomy" id="33653"/>
    <lineage>
        <taxon>Eukaryota</taxon>
        <taxon>Sar</taxon>
        <taxon>Stramenopiles</taxon>
        <taxon>Bigyra</taxon>
        <taxon>Opalozoa</taxon>
        <taxon>Bicosoecida</taxon>
        <taxon>Cafeteriaceae</taxon>
        <taxon>Cafeteria</taxon>
    </lineage>
</organism>
<keyword evidence="6" id="KW-1133">Transmembrane helix</keyword>
<dbReference type="PIRSF" id="PIRSF001220">
    <property type="entry name" value="L-ASNase_gatD"/>
    <property type="match status" value="1"/>
</dbReference>
<evidence type="ECO:0000256" key="5">
    <source>
        <dbReference type="SAM" id="MobiDB-lite"/>
    </source>
</evidence>
<dbReference type="GO" id="GO:0009066">
    <property type="term" value="P:aspartate family amino acid metabolic process"/>
    <property type="evidence" value="ECO:0007669"/>
    <property type="project" value="UniProtKB-ARBA"/>
</dbReference>
<dbReference type="Proteomes" id="UP000323011">
    <property type="component" value="Unassembled WGS sequence"/>
</dbReference>
<feature type="transmembrane region" description="Helical" evidence="6">
    <location>
        <begin position="632"/>
        <end position="651"/>
    </location>
</feature>
<keyword evidence="6" id="KW-0812">Transmembrane</keyword>
<dbReference type="InterPro" id="IPR037152">
    <property type="entry name" value="L-asparaginase_N_sf"/>
</dbReference>
<dbReference type="CDD" id="cd08963">
    <property type="entry name" value="L-asparaginase_I"/>
    <property type="match status" value="1"/>
</dbReference>
<dbReference type="EMBL" id="VLTN01000001">
    <property type="protein sequence ID" value="KAA0157757.1"/>
    <property type="molecule type" value="Genomic_DNA"/>
</dbReference>
<dbReference type="InterPro" id="IPR006033">
    <property type="entry name" value="AsnA_fam"/>
</dbReference>
<feature type="domain" description="L-asparaginase N-terminal" evidence="7">
    <location>
        <begin position="62"/>
        <end position="241"/>
    </location>
</feature>
<comment type="caution">
    <text evidence="9">The sequence shown here is derived from an EMBL/GenBank/DDBJ whole genome shotgun (WGS) entry which is preliminary data.</text>
</comment>
<keyword evidence="6" id="KW-0472">Membrane</keyword>
<dbReference type="PANTHER" id="PTHR11707">
    <property type="entry name" value="L-ASPARAGINASE"/>
    <property type="match status" value="1"/>
</dbReference>
<dbReference type="Pfam" id="PF17763">
    <property type="entry name" value="Asparaginase_C"/>
    <property type="match status" value="1"/>
</dbReference>
<gene>
    <name evidence="9" type="ORF">FNF29_00331</name>
</gene>
<accession>A0A5A8CZD9</accession>
<proteinExistence type="predicted"/>
<keyword evidence="2" id="KW-0378">Hydrolase</keyword>
<sequence>MAAAAAASAAAVAAASAAGDSASSAADAHPSVVISASRTSAGTAWSDPVVVKHRKSPKERSIFVIYMGGTLGMKPNEEGALEPAPGYLLSRMREMREFAEDEMPAVTLVEHEPLLDSSDMGPPEWIGIVEVLHRHYYDYDGFVVIMGTDTMAYAASAASFMMENLGKPVVFTGSMVPLCELYNDAKRNLVVACILAGYVDVPEVTLFINSTLFRGNRVTKVDSHGLDAFDSPNYAPLVRLATGFRVNFAAFRPQPKGRFRISTELCDEIAVLRMVPGFSDNYINAIIEHTPTIRGIVLQLYGTGNAAQRNGSFMAAVQAAIRRGIMVVATTQCAKGGVKLETYALGRRLLQAGVISAGDMTTEGCTCKLAWLLARPGASLEKTRRAFRKNLRGELTESDAFVTSHGATVSSIIEDHSVAHGGASGALSVAEMRSAAGRPSRLGVHRRTGTAGSLLGGVASMDMILKGAFFLVAPLVILVVGLGIAVGLASRALGLHTNRGWRAGPRFDGSVGAVCSAIGSVGAVISTIFIYVVIVPGWEMQITGLAPFLFVALGAYAFSPRRHRGSAMEARKRGVKAATQPERARDDDEQLGSSGSDSGDDSVSSDEDVPKGSHARPGRAPKDEPEPDSDDWLLFLAAFLGFCIAMASAVALLRADTELDRSYVMGAAMVIIAVSAMGSSLCAKGKNTAGLEDDSVSPLLVFVVAGGFGLLLGGLFGDLSRRFPAGTILIPGVF</sequence>
<feature type="region of interest" description="Disordered" evidence="5">
    <location>
        <begin position="567"/>
        <end position="627"/>
    </location>
</feature>
<feature type="transmembrane region" description="Helical" evidence="6">
    <location>
        <begin position="663"/>
        <end position="683"/>
    </location>
</feature>
<keyword evidence="10" id="KW-1185">Reference proteome</keyword>
<dbReference type="SFLD" id="SFLDS00057">
    <property type="entry name" value="Glutaminase/Asparaginase"/>
    <property type="match status" value="1"/>
</dbReference>
<evidence type="ECO:0000259" key="8">
    <source>
        <dbReference type="Pfam" id="PF17763"/>
    </source>
</evidence>
<evidence type="ECO:0000256" key="6">
    <source>
        <dbReference type="SAM" id="Phobius"/>
    </source>
</evidence>
<feature type="binding site" evidence="4">
    <location>
        <begin position="148"/>
        <end position="149"/>
    </location>
    <ligand>
        <name>substrate</name>
    </ligand>
</feature>
<dbReference type="PRINTS" id="PR00139">
    <property type="entry name" value="ASNGLNASE"/>
</dbReference>
<dbReference type="InterPro" id="IPR027473">
    <property type="entry name" value="L-asparaginase_C"/>
</dbReference>
<evidence type="ECO:0000313" key="10">
    <source>
        <dbReference type="Proteomes" id="UP000323011"/>
    </source>
</evidence>
<feature type="compositionally biased region" description="Acidic residues" evidence="5">
    <location>
        <begin position="598"/>
        <end position="607"/>
    </location>
</feature>
<feature type="domain" description="Asparaginase/glutaminase C-terminal" evidence="8">
    <location>
        <begin position="269"/>
        <end position="387"/>
    </location>
</feature>
<feature type="transmembrane region" description="Helical" evidence="6">
    <location>
        <begin position="695"/>
        <end position="716"/>
    </location>
</feature>
<evidence type="ECO:0000259" key="7">
    <source>
        <dbReference type="Pfam" id="PF00710"/>
    </source>
</evidence>
<feature type="transmembrane region" description="Helical" evidence="6">
    <location>
        <begin position="468"/>
        <end position="490"/>
    </location>
</feature>
<evidence type="ECO:0000256" key="3">
    <source>
        <dbReference type="PIRSR" id="PIRSR001220-1"/>
    </source>
</evidence>
<dbReference type="InterPro" id="IPR006034">
    <property type="entry name" value="Asparaginase/glutaminase-like"/>
</dbReference>
<dbReference type="SUPFAM" id="SSF103473">
    <property type="entry name" value="MFS general substrate transporter"/>
    <property type="match status" value="1"/>
</dbReference>
<dbReference type="InterPro" id="IPR036259">
    <property type="entry name" value="MFS_trans_sf"/>
</dbReference>
<dbReference type="InterPro" id="IPR036152">
    <property type="entry name" value="Asp/glu_Ase-like_sf"/>
</dbReference>
<dbReference type="Gene3D" id="3.40.50.40">
    <property type="match status" value="1"/>
</dbReference>
<dbReference type="PANTHER" id="PTHR11707:SF28">
    <property type="entry name" value="60 KDA LYSOPHOSPHOLIPASE"/>
    <property type="match status" value="1"/>
</dbReference>
<dbReference type="InterPro" id="IPR040919">
    <property type="entry name" value="Asparaginase_C"/>
</dbReference>
<dbReference type="PIRSF" id="PIRSF500176">
    <property type="entry name" value="L_ASNase"/>
    <property type="match status" value="1"/>
</dbReference>
<dbReference type="FunFam" id="3.40.50.40:FF:000001">
    <property type="entry name" value="L-asparaginase 1"/>
    <property type="match status" value="1"/>
</dbReference>
<dbReference type="Pfam" id="PF00710">
    <property type="entry name" value="Asparaginase"/>
    <property type="match status" value="1"/>
</dbReference>
<dbReference type="PROSITE" id="PS51732">
    <property type="entry name" value="ASN_GLN_ASE_3"/>
    <property type="match status" value="1"/>
</dbReference>
<feature type="active site" description="O-isoaspartyl threonine intermediate" evidence="3">
    <location>
        <position position="70"/>
    </location>
</feature>
<evidence type="ECO:0000313" key="9">
    <source>
        <dbReference type="EMBL" id="KAA0157757.1"/>
    </source>
</evidence>
<feature type="binding site" evidence="4">
    <location>
        <position position="117"/>
    </location>
    <ligand>
        <name>substrate</name>
    </ligand>
</feature>
<dbReference type="InterPro" id="IPR041725">
    <property type="entry name" value="L-asparaginase_I"/>
</dbReference>
<dbReference type="SUPFAM" id="SSF53774">
    <property type="entry name" value="Glutaminase/Asparaginase"/>
    <property type="match status" value="1"/>
</dbReference>
<dbReference type="NCBIfam" id="TIGR00519">
    <property type="entry name" value="asnASE_I"/>
    <property type="match status" value="1"/>
</dbReference>
<name>A0A5A8CZD9_CAFRO</name>
<evidence type="ECO:0000256" key="4">
    <source>
        <dbReference type="PIRSR" id="PIRSR001220-2"/>
    </source>
</evidence>
<dbReference type="AlphaFoldDB" id="A0A5A8CZD9"/>
<dbReference type="SMART" id="SM00870">
    <property type="entry name" value="Asparaginase"/>
    <property type="match status" value="1"/>
</dbReference>
<dbReference type="InterPro" id="IPR027474">
    <property type="entry name" value="L-asparaginase_N"/>
</dbReference>
<reference evidence="9 10" key="1">
    <citation type="submission" date="2019-07" db="EMBL/GenBank/DDBJ databases">
        <title>Genomes of Cafeteria roenbergensis.</title>
        <authorList>
            <person name="Fischer M.G."/>
            <person name="Hackl T."/>
            <person name="Roman M."/>
        </authorList>
    </citation>
    <scope>NUCLEOTIDE SEQUENCE [LARGE SCALE GENOMIC DNA]</scope>
    <source>
        <strain evidence="9 10">BVI</strain>
    </source>
</reference>
<dbReference type="GO" id="GO:0004067">
    <property type="term" value="F:asparaginase activity"/>
    <property type="evidence" value="ECO:0007669"/>
    <property type="project" value="UniProtKB-UniRule"/>
</dbReference>
<evidence type="ECO:0000256" key="1">
    <source>
        <dbReference type="ARBA" id="ARBA00012920"/>
    </source>
</evidence>
<protein>
    <recommendedName>
        <fullName evidence="1">asparaginase</fullName>
        <ecNumber evidence="1">3.5.1.1</ecNumber>
    </recommendedName>
</protein>
<feature type="transmembrane region" description="Helical" evidence="6">
    <location>
        <begin position="511"/>
        <end position="534"/>
    </location>
</feature>
<dbReference type="Gene3D" id="3.40.50.1170">
    <property type="entry name" value="L-asparaginase, N-terminal domain"/>
    <property type="match status" value="1"/>
</dbReference>
<feature type="transmembrane region" description="Helical" evidence="6">
    <location>
        <begin position="540"/>
        <end position="558"/>
    </location>
</feature>
<dbReference type="EC" id="3.5.1.1" evidence="1"/>
<evidence type="ECO:0000256" key="2">
    <source>
        <dbReference type="ARBA" id="ARBA00022801"/>
    </source>
</evidence>